<name>A0A6J2XDP8_SITOR</name>
<evidence type="ECO:0000313" key="3">
    <source>
        <dbReference type="Proteomes" id="UP000504635"/>
    </source>
</evidence>
<organism evidence="3 4">
    <name type="scientific">Sitophilus oryzae</name>
    <name type="common">Rice weevil</name>
    <name type="synonym">Curculio oryzae</name>
    <dbReference type="NCBI Taxonomy" id="7048"/>
    <lineage>
        <taxon>Eukaryota</taxon>
        <taxon>Metazoa</taxon>
        <taxon>Ecdysozoa</taxon>
        <taxon>Arthropoda</taxon>
        <taxon>Hexapoda</taxon>
        <taxon>Insecta</taxon>
        <taxon>Pterygota</taxon>
        <taxon>Neoptera</taxon>
        <taxon>Endopterygota</taxon>
        <taxon>Coleoptera</taxon>
        <taxon>Polyphaga</taxon>
        <taxon>Cucujiformia</taxon>
        <taxon>Curculionidae</taxon>
        <taxon>Dryophthorinae</taxon>
        <taxon>Sitophilus</taxon>
    </lineage>
</organism>
<evidence type="ECO:0000313" key="4">
    <source>
        <dbReference type="RefSeq" id="XP_030749090.1"/>
    </source>
</evidence>
<proteinExistence type="inferred from homology"/>
<sequence length="513" mass="59238">MDDQNIAIDINTAKLLEWLVSRRHVSKDWQNHILKIREKINNAIQDMPAHEGIIKLLSGQHINYFHCLEIINILKDTEKDTKNIFGMYGSQRMKDWQDVVNLYQKDNIYLGEAAQIMIRNVSYEIPSLKKQIQKLEQSKIESEKKIKDYNKSESLTLKEFNTSCEQLGIKGNNIKLELLELVKELPIIYDKQMNKIKTVKAVIDLYTSFTEFIINECSHVLSTLSYVVQNGNTTTYEFIHGEKPLSIEEVTQPQIIEEADENVIDFGDNIVFESNTGIDFGDQIVIENPQIIEEKIDWGSSRESSNEESFEIVNYDDLNTEIEISREQSGIIEKSGDGIARGDEALHLLDNSKYRDQIINDLIELEAFLKIRLFEMSNDSDLLTLSQMQEAPTILQMQTVETLTLLSDYVHKALNELTNRRFQHLYNIKHSPKYVDILTDTLKQKLSIVERIKTSKDILEMKIKDCNMDINKIEPVLKTAIEKTKELKSQIEEDISKKYKGRVVNIVGGINTL</sequence>
<dbReference type="PANTHER" id="PTHR14894">
    <property type="entry name" value="CDK5 REGULATORY SUBUNIT-ASSOCIATED PROTEIN 3"/>
    <property type="match status" value="1"/>
</dbReference>
<dbReference type="AlphaFoldDB" id="A0A6J2XDP8"/>
<dbReference type="RefSeq" id="XP_030749090.1">
    <property type="nucleotide sequence ID" value="XM_030893230.1"/>
</dbReference>
<comment type="similarity">
    <text evidence="1">Belongs to the CDK5RAP3 family.</text>
</comment>
<dbReference type="Proteomes" id="UP000504635">
    <property type="component" value="Unplaced"/>
</dbReference>
<dbReference type="FunCoup" id="A0A6J2XDP8">
    <property type="interactions" value="1662"/>
</dbReference>
<accession>A0A6J2XDP8</accession>
<dbReference type="InterPro" id="IPR008491">
    <property type="entry name" value="CDK5RAP3"/>
</dbReference>
<evidence type="ECO:0000256" key="2">
    <source>
        <dbReference type="SAM" id="Coils"/>
    </source>
</evidence>
<keyword evidence="2" id="KW-0175">Coiled coil</keyword>
<protein>
    <submittedName>
        <fullName evidence="4">CDK5 regulatory subunit-associated protein 3</fullName>
    </submittedName>
</protein>
<feature type="coiled-coil region" evidence="2">
    <location>
        <begin position="118"/>
        <end position="152"/>
    </location>
</feature>
<dbReference type="OrthoDB" id="340432at2759"/>
<gene>
    <name evidence="4" type="primary">LOC115877119</name>
</gene>
<dbReference type="GO" id="GO:0012505">
    <property type="term" value="C:endomembrane system"/>
    <property type="evidence" value="ECO:0007669"/>
    <property type="project" value="TreeGrafter"/>
</dbReference>
<dbReference type="InParanoid" id="A0A6J2XDP8"/>
<reference evidence="4" key="1">
    <citation type="submission" date="2025-08" db="UniProtKB">
        <authorList>
            <consortium name="RefSeq"/>
        </authorList>
    </citation>
    <scope>IDENTIFICATION</scope>
    <source>
        <tissue evidence="4">Gonads</tissue>
    </source>
</reference>
<dbReference type="Pfam" id="PF05600">
    <property type="entry name" value="CDK5RAP3"/>
    <property type="match status" value="1"/>
</dbReference>
<dbReference type="PANTHER" id="PTHR14894:SF0">
    <property type="entry name" value="CDK5 REGULATORY SUBUNIT-ASSOCIATED PROTEIN 3"/>
    <property type="match status" value="1"/>
</dbReference>
<dbReference type="GO" id="GO:0007346">
    <property type="term" value="P:regulation of mitotic cell cycle"/>
    <property type="evidence" value="ECO:0007669"/>
    <property type="project" value="TreeGrafter"/>
</dbReference>
<evidence type="ECO:0000256" key="1">
    <source>
        <dbReference type="ARBA" id="ARBA00007478"/>
    </source>
</evidence>
<dbReference type="KEGG" id="soy:115877119"/>
<keyword evidence="3" id="KW-1185">Reference proteome</keyword>
<dbReference type="GeneID" id="115877119"/>